<dbReference type="PANTHER" id="PTHR47691:SF3">
    <property type="entry name" value="HTH-TYPE TRANSCRIPTIONAL REGULATOR RV0890C-RELATED"/>
    <property type="match status" value="1"/>
</dbReference>
<organism evidence="3 4">
    <name type="scientific">Kibdelosporangium banguiense</name>
    <dbReference type="NCBI Taxonomy" id="1365924"/>
    <lineage>
        <taxon>Bacteria</taxon>
        <taxon>Bacillati</taxon>
        <taxon>Actinomycetota</taxon>
        <taxon>Actinomycetes</taxon>
        <taxon>Pseudonocardiales</taxon>
        <taxon>Pseudonocardiaceae</taxon>
        <taxon>Kibdelosporangium</taxon>
    </lineage>
</organism>
<dbReference type="SUPFAM" id="SSF52540">
    <property type="entry name" value="P-loop containing nucleoside triphosphate hydrolases"/>
    <property type="match status" value="1"/>
</dbReference>
<evidence type="ECO:0000259" key="2">
    <source>
        <dbReference type="SMART" id="SM00530"/>
    </source>
</evidence>
<dbReference type="Pfam" id="PF00931">
    <property type="entry name" value="NB-ARC"/>
    <property type="match status" value="1"/>
</dbReference>
<dbReference type="Pfam" id="PF13560">
    <property type="entry name" value="HTH_31"/>
    <property type="match status" value="1"/>
</dbReference>
<dbReference type="SMART" id="SM00028">
    <property type="entry name" value="TPR"/>
    <property type="match status" value="4"/>
</dbReference>
<sequence length="742" mass="80455">MTSAFSRELEHLLAQRDLSWRKLAKLTGYTPGWLSKVKNGAPPSADLARRCDEVLEADGELIALAAVRSLRPAQLPATTASFVGRAGELRALGEALGVDGDPGTLRVVTIEGPPGVGKTALALRLANDIAGRYPDGHLYIDLNGFAGNGIPVSPEQSLEEFLGALGVPADEIAGRLDRKAALFRSVLANRRVLVVLDNALNSKQVEHLLPGGAGCAVIVTSRNRLSGLAVRTNSVRVPLGPLSSVESASLISAVIGGDRAAGQAEALAELARQCAYLPLALRIAAERVNNQPDLPVSALAQELAAESQPLEMLSVDDTVAVMTVFSWSYRSLDEATARMFRLVSLHPGPHVCVAAAAASAGVGTAEANALLKTLAGMHLLDQVSRDRYRTHDLLRLYGLQCGQAEDTDADRLAAVSRLTDWYLHTAVNANETLAPFRLHVLELEPIAARVTPMVFDDPVKAFRWCDAELLNFVPVSRLAADHGLRGTVWRLAVALFDYLLLRKPWGVWTATHELAYDAADDRPAKGWIGTNLAVACRWLRDYDRCERLYTDAMAIRQETGDRHGQAWILEGLAAMAIDRGQMRRADSYAQEALRLFFQLGDVEGQAAALVAMSDVYRESVQLPEALATAEKALRMCEEIDDLYGQGRKLVKVADVYAALGDPAKALEYVEKSLVVRREAVDRWGEADSLTRRGDILNTMDDEDSATDSWNAALALYEQLEDPHAEDIRMRLRGMPGNGSGKA</sequence>
<gene>
    <name evidence="3" type="ORF">JOF56_005603</name>
</gene>
<dbReference type="SMART" id="SM00382">
    <property type="entry name" value="AAA"/>
    <property type="match status" value="1"/>
</dbReference>
<dbReference type="InterPro" id="IPR011990">
    <property type="entry name" value="TPR-like_helical_dom_sf"/>
</dbReference>
<evidence type="ECO:0000313" key="4">
    <source>
        <dbReference type="Proteomes" id="UP001519332"/>
    </source>
</evidence>
<dbReference type="RefSeq" id="WP_209642447.1">
    <property type="nucleotide sequence ID" value="NZ_JAGINW010000001.1"/>
</dbReference>
<dbReference type="Pfam" id="PF13424">
    <property type="entry name" value="TPR_12"/>
    <property type="match status" value="1"/>
</dbReference>
<dbReference type="Gene3D" id="1.25.40.10">
    <property type="entry name" value="Tetratricopeptide repeat domain"/>
    <property type="match status" value="1"/>
</dbReference>
<dbReference type="EMBL" id="JAGINW010000001">
    <property type="protein sequence ID" value="MBP2325218.1"/>
    <property type="molecule type" value="Genomic_DNA"/>
</dbReference>
<dbReference type="CDD" id="cd00093">
    <property type="entry name" value="HTH_XRE"/>
    <property type="match status" value="1"/>
</dbReference>
<feature type="domain" description="HTH cro/C1-type" evidence="2">
    <location>
        <begin position="8"/>
        <end position="62"/>
    </location>
</feature>
<dbReference type="SMART" id="SM00530">
    <property type="entry name" value="HTH_XRE"/>
    <property type="match status" value="1"/>
</dbReference>
<dbReference type="InterPro" id="IPR027417">
    <property type="entry name" value="P-loop_NTPase"/>
</dbReference>
<accession>A0ABS4TLB8</accession>
<keyword evidence="4" id="KW-1185">Reference proteome</keyword>
<dbReference type="InterPro" id="IPR002182">
    <property type="entry name" value="NB-ARC"/>
</dbReference>
<comment type="caution">
    <text evidence="3">The sequence shown here is derived from an EMBL/GenBank/DDBJ whole genome shotgun (WGS) entry which is preliminary data.</text>
</comment>
<evidence type="ECO:0000259" key="1">
    <source>
        <dbReference type="SMART" id="SM00382"/>
    </source>
</evidence>
<proteinExistence type="predicted"/>
<dbReference type="PRINTS" id="PR00364">
    <property type="entry name" value="DISEASERSIST"/>
</dbReference>
<protein>
    <submittedName>
        <fullName evidence="3">Tetratricopeptide (TPR) repeat protein/transcriptional regulator with XRE-family HTH domain</fullName>
    </submittedName>
</protein>
<name>A0ABS4TLB8_9PSEU</name>
<dbReference type="Proteomes" id="UP001519332">
    <property type="component" value="Unassembled WGS sequence"/>
</dbReference>
<dbReference type="PANTHER" id="PTHR47691">
    <property type="entry name" value="REGULATOR-RELATED"/>
    <property type="match status" value="1"/>
</dbReference>
<dbReference type="InterPro" id="IPR003593">
    <property type="entry name" value="AAA+_ATPase"/>
</dbReference>
<dbReference type="InterPro" id="IPR019734">
    <property type="entry name" value="TPR_rpt"/>
</dbReference>
<dbReference type="SUPFAM" id="SSF48452">
    <property type="entry name" value="TPR-like"/>
    <property type="match status" value="1"/>
</dbReference>
<feature type="domain" description="AAA+ ATPase" evidence="1">
    <location>
        <begin position="104"/>
        <end position="241"/>
    </location>
</feature>
<reference evidence="3 4" key="1">
    <citation type="submission" date="2021-03" db="EMBL/GenBank/DDBJ databases">
        <title>Sequencing the genomes of 1000 actinobacteria strains.</title>
        <authorList>
            <person name="Klenk H.-P."/>
        </authorList>
    </citation>
    <scope>NUCLEOTIDE SEQUENCE [LARGE SCALE GENOMIC DNA]</scope>
    <source>
        <strain evidence="3 4">DSM 46670</strain>
    </source>
</reference>
<dbReference type="SUPFAM" id="SSF47413">
    <property type="entry name" value="lambda repressor-like DNA-binding domains"/>
    <property type="match status" value="1"/>
</dbReference>
<evidence type="ECO:0000313" key="3">
    <source>
        <dbReference type="EMBL" id="MBP2325218.1"/>
    </source>
</evidence>
<dbReference type="InterPro" id="IPR010982">
    <property type="entry name" value="Lambda_DNA-bd_dom_sf"/>
</dbReference>
<dbReference type="InterPro" id="IPR001387">
    <property type="entry name" value="Cro/C1-type_HTH"/>
</dbReference>
<dbReference type="Gene3D" id="3.40.50.300">
    <property type="entry name" value="P-loop containing nucleotide triphosphate hydrolases"/>
    <property type="match status" value="1"/>
</dbReference>